<evidence type="ECO:0000313" key="10">
    <source>
        <dbReference type="EMBL" id="MDA7416965.1"/>
    </source>
</evidence>
<keyword evidence="3 8" id="KW-0540">Nuclease</keyword>
<dbReference type="GO" id="GO:0090729">
    <property type="term" value="F:toxin activity"/>
    <property type="evidence" value="ECO:0007669"/>
    <property type="project" value="UniProtKB-KW"/>
</dbReference>
<protein>
    <recommendedName>
        <fullName evidence="8">Ribonuclease VapC</fullName>
        <shortName evidence="8">RNase VapC</shortName>
        <ecNumber evidence="8">3.1.-.-</ecNumber>
    </recommendedName>
    <alternativeName>
        <fullName evidence="8">Toxin VapC</fullName>
    </alternativeName>
</protein>
<dbReference type="PANTHER" id="PTHR33653:SF1">
    <property type="entry name" value="RIBONUCLEASE VAPC2"/>
    <property type="match status" value="1"/>
</dbReference>
<dbReference type="EMBL" id="JAQIPB010000003">
    <property type="protein sequence ID" value="MDA7416965.1"/>
    <property type="molecule type" value="Genomic_DNA"/>
</dbReference>
<comment type="function">
    <text evidence="8">Toxic component of a toxin-antitoxin (TA) system. An RNase.</text>
</comment>
<dbReference type="SUPFAM" id="SSF88723">
    <property type="entry name" value="PIN domain-like"/>
    <property type="match status" value="1"/>
</dbReference>
<keyword evidence="5 8" id="KW-0378">Hydrolase</keyword>
<dbReference type="Proteomes" id="UP001212602">
    <property type="component" value="Unassembled WGS sequence"/>
</dbReference>
<reference evidence="10" key="1">
    <citation type="submission" date="2023-01" db="EMBL/GenBank/DDBJ databases">
        <title>Xenophilus mangrovi sp. nov., isolated from soil of Mangrove nature reserve.</title>
        <authorList>
            <person name="Xu S."/>
            <person name="Liu Z."/>
            <person name="Xu Y."/>
        </authorList>
    </citation>
    <scope>NUCLEOTIDE SEQUENCE</scope>
    <source>
        <strain evidence="10">YW8</strain>
    </source>
</reference>
<evidence type="ECO:0000256" key="5">
    <source>
        <dbReference type="ARBA" id="ARBA00022801"/>
    </source>
</evidence>
<dbReference type="RefSeq" id="WP_271428185.1">
    <property type="nucleotide sequence ID" value="NZ_JAQIPB010000003.1"/>
</dbReference>
<dbReference type="HAMAP" id="MF_00265">
    <property type="entry name" value="VapC_Nob1"/>
    <property type="match status" value="1"/>
</dbReference>
<proteinExistence type="inferred from homology"/>
<sequence length="129" mass="14419">MMTADSSVWIDHFRGQLTPAVERLRGALRRDDEVILLDLVLMEVLRGFVRDAEWMAARKALGGLPVLPAGGKAVALRAAELYRSQRRRGITIRSSIDLMVAAWCLETGCPLLQGDRDFDGIEGLQTWMH</sequence>
<dbReference type="EC" id="3.1.-.-" evidence="8"/>
<evidence type="ECO:0000256" key="2">
    <source>
        <dbReference type="ARBA" id="ARBA00022649"/>
    </source>
</evidence>
<evidence type="ECO:0000256" key="4">
    <source>
        <dbReference type="ARBA" id="ARBA00022723"/>
    </source>
</evidence>
<feature type="binding site" evidence="8">
    <location>
        <position position="97"/>
    </location>
    <ligand>
        <name>Mg(2+)</name>
        <dbReference type="ChEBI" id="CHEBI:18420"/>
    </ligand>
</feature>
<evidence type="ECO:0000313" key="11">
    <source>
        <dbReference type="Proteomes" id="UP001212602"/>
    </source>
</evidence>
<gene>
    <name evidence="8" type="primary">vapC</name>
    <name evidence="10" type="ORF">PGB34_11365</name>
</gene>
<keyword evidence="6 8" id="KW-0460">Magnesium</keyword>
<evidence type="ECO:0000256" key="6">
    <source>
        <dbReference type="ARBA" id="ARBA00022842"/>
    </source>
</evidence>
<feature type="domain" description="PIN" evidence="9">
    <location>
        <begin position="5"/>
        <end position="121"/>
    </location>
</feature>
<feature type="binding site" evidence="8">
    <location>
        <position position="5"/>
    </location>
    <ligand>
        <name>Mg(2+)</name>
        <dbReference type="ChEBI" id="CHEBI:18420"/>
    </ligand>
</feature>
<accession>A0AAE3N7E7</accession>
<dbReference type="InterPro" id="IPR029060">
    <property type="entry name" value="PIN-like_dom_sf"/>
</dbReference>
<keyword evidence="8" id="KW-0800">Toxin</keyword>
<organism evidence="10 11">
    <name type="scientific">Xenophilus arseniciresistens</name>
    <dbReference type="NCBI Taxonomy" id="1283306"/>
    <lineage>
        <taxon>Bacteria</taxon>
        <taxon>Pseudomonadati</taxon>
        <taxon>Pseudomonadota</taxon>
        <taxon>Betaproteobacteria</taxon>
        <taxon>Burkholderiales</taxon>
        <taxon>Comamonadaceae</taxon>
        <taxon>Xenophilus</taxon>
    </lineage>
</organism>
<dbReference type="GO" id="GO:0004540">
    <property type="term" value="F:RNA nuclease activity"/>
    <property type="evidence" value="ECO:0007669"/>
    <property type="project" value="InterPro"/>
</dbReference>
<comment type="similarity">
    <text evidence="7 8">Belongs to the PINc/VapC protein family.</text>
</comment>
<comment type="cofactor">
    <cofactor evidence="1 8">
        <name>Mg(2+)</name>
        <dbReference type="ChEBI" id="CHEBI:18420"/>
    </cofactor>
</comment>
<evidence type="ECO:0000256" key="3">
    <source>
        <dbReference type="ARBA" id="ARBA00022722"/>
    </source>
</evidence>
<comment type="caution">
    <text evidence="10">The sequence shown here is derived from an EMBL/GenBank/DDBJ whole genome shotgun (WGS) entry which is preliminary data.</text>
</comment>
<dbReference type="GO" id="GO:0016787">
    <property type="term" value="F:hydrolase activity"/>
    <property type="evidence" value="ECO:0007669"/>
    <property type="project" value="UniProtKB-KW"/>
</dbReference>
<evidence type="ECO:0000256" key="7">
    <source>
        <dbReference type="ARBA" id="ARBA00038093"/>
    </source>
</evidence>
<evidence type="ECO:0000256" key="8">
    <source>
        <dbReference type="HAMAP-Rule" id="MF_00265"/>
    </source>
</evidence>
<dbReference type="PANTHER" id="PTHR33653">
    <property type="entry name" value="RIBONUCLEASE VAPC2"/>
    <property type="match status" value="1"/>
</dbReference>
<keyword evidence="2 8" id="KW-1277">Toxin-antitoxin system</keyword>
<evidence type="ECO:0000256" key="1">
    <source>
        <dbReference type="ARBA" id="ARBA00001946"/>
    </source>
</evidence>
<dbReference type="AlphaFoldDB" id="A0AAE3N7E7"/>
<keyword evidence="11" id="KW-1185">Reference proteome</keyword>
<dbReference type="InterPro" id="IPR022907">
    <property type="entry name" value="VapC_family"/>
</dbReference>
<dbReference type="GO" id="GO:0000287">
    <property type="term" value="F:magnesium ion binding"/>
    <property type="evidence" value="ECO:0007669"/>
    <property type="project" value="UniProtKB-UniRule"/>
</dbReference>
<name>A0AAE3N7E7_9BURK</name>
<dbReference type="Pfam" id="PF01850">
    <property type="entry name" value="PIN"/>
    <property type="match status" value="1"/>
</dbReference>
<evidence type="ECO:0000259" key="9">
    <source>
        <dbReference type="Pfam" id="PF01850"/>
    </source>
</evidence>
<dbReference type="InterPro" id="IPR050556">
    <property type="entry name" value="Type_II_TA_system_RNase"/>
</dbReference>
<keyword evidence="4 8" id="KW-0479">Metal-binding</keyword>
<dbReference type="Gene3D" id="3.40.50.1010">
    <property type="entry name" value="5'-nuclease"/>
    <property type="match status" value="1"/>
</dbReference>
<dbReference type="InterPro" id="IPR002716">
    <property type="entry name" value="PIN_dom"/>
</dbReference>